<dbReference type="InterPro" id="IPR020806">
    <property type="entry name" value="PKS_PP-bd"/>
</dbReference>
<feature type="domain" description="PKS/mFAS DH" evidence="10">
    <location>
        <begin position="5586"/>
        <end position="5854"/>
    </location>
</feature>
<evidence type="ECO:0000313" key="12">
    <source>
        <dbReference type="Proteomes" id="UP000242367"/>
    </source>
</evidence>
<dbReference type="FunFam" id="3.40.50.720:FF:000209">
    <property type="entry name" value="Polyketide synthase Pks12"/>
    <property type="match status" value="1"/>
</dbReference>
<keyword evidence="12" id="KW-1185">Reference proteome</keyword>
<dbReference type="InterPro" id="IPR036291">
    <property type="entry name" value="NAD(P)-bd_dom_sf"/>
</dbReference>
<feature type="region of interest" description="N-terminal hotdog fold" evidence="6">
    <location>
        <begin position="3940"/>
        <end position="4061"/>
    </location>
</feature>
<dbReference type="Pfam" id="PF02801">
    <property type="entry name" value="Ketoacyl-synt_C"/>
    <property type="match status" value="4"/>
</dbReference>
<dbReference type="InterPro" id="IPR032821">
    <property type="entry name" value="PKS_assoc"/>
</dbReference>
<feature type="region of interest" description="C-terminal hotdog fold" evidence="6">
    <location>
        <begin position="5718"/>
        <end position="5854"/>
    </location>
</feature>
<dbReference type="Proteomes" id="UP000242367">
    <property type="component" value="Unassembled WGS sequence"/>
</dbReference>
<dbReference type="FunFam" id="1.10.1200.10:FF:000007">
    <property type="entry name" value="Probable polyketide synthase pks17"/>
    <property type="match status" value="1"/>
</dbReference>
<dbReference type="Pfam" id="PF08659">
    <property type="entry name" value="KR"/>
    <property type="match status" value="3"/>
</dbReference>
<dbReference type="Pfam" id="PF21089">
    <property type="entry name" value="PKS_DH_N"/>
    <property type="match status" value="3"/>
</dbReference>
<dbReference type="Gene3D" id="3.30.70.3290">
    <property type="match status" value="4"/>
</dbReference>
<dbReference type="InterPro" id="IPR055123">
    <property type="entry name" value="SpnB-like_Rossmann"/>
</dbReference>
<proteinExistence type="predicted"/>
<evidence type="ECO:0000256" key="1">
    <source>
        <dbReference type="ARBA" id="ARBA00022450"/>
    </source>
</evidence>
<organism evidence="11 12">
    <name type="scientific">Actinomadura rubteroloni</name>
    <dbReference type="NCBI Taxonomy" id="1926885"/>
    <lineage>
        <taxon>Bacteria</taxon>
        <taxon>Bacillati</taxon>
        <taxon>Actinomycetota</taxon>
        <taxon>Actinomycetes</taxon>
        <taxon>Streptosporangiales</taxon>
        <taxon>Thermomonosporaceae</taxon>
        <taxon>Actinomadura</taxon>
    </lineage>
</organism>
<dbReference type="GO" id="GO:0008270">
    <property type="term" value="F:zinc ion binding"/>
    <property type="evidence" value="ECO:0007669"/>
    <property type="project" value="InterPro"/>
</dbReference>
<dbReference type="FunFam" id="3.40.366.10:FF:000002">
    <property type="entry name" value="Probable polyketide synthase 2"/>
    <property type="match status" value="2"/>
</dbReference>
<dbReference type="InterPro" id="IPR057326">
    <property type="entry name" value="KR_dom"/>
</dbReference>
<dbReference type="Pfam" id="PF13602">
    <property type="entry name" value="ADH_zinc_N_2"/>
    <property type="match status" value="1"/>
</dbReference>
<dbReference type="InterPro" id="IPR014043">
    <property type="entry name" value="Acyl_transferase_dom"/>
</dbReference>
<dbReference type="InterPro" id="IPR049900">
    <property type="entry name" value="PKS_mFAS_DH"/>
</dbReference>
<dbReference type="InterPro" id="IPR001227">
    <property type="entry name" value="Ac_transferase_dom_sf"/>
</dbReference>
<dbReference type="InterPro" id="IPR020843">
    <property type="entry name" value="ER"/>
</dbReference>
<accession>A0A2P4UHJ2</accession>
<evidence type="ECO:0000256" key="5">
    <source>
        <dbReference type="ARBA" id="ARBA00023315"/>
    </source>
</evidence>
<feature type="active site" description="Proton donor; for dehydratase activity" evidence="6">
    <location>
        <position position="4131"/>
    </location>
</feature>
<dbReference type="InterPro" id="IPR006162">
    <property type="entry name" value="Ppantetheine_attach_site"/>
</dbReference>
<dbReference type="EMBL" id="MTBP01000002">
    <property type="protein sequence ID" value="POM24527.1"/>
    <property type="molecule type" value="Genomic_DNA"/>
</dbReference>
<dbReference type="EC" id="2.3.1.94" evidence="11"/>
<feature type="active site" description="Proton acceptor; for dehydratase activity" evidence="6">
    <location>
        <position position="5617"/>
    </location>
</feature>
<dbReference type="PROSITE" id="PS01162">
    <property type="entry name" value="QOR_ZETA_CRYSTAL"/>
    <property type="match status" value="1"/>
</dbReference>
<dbReference type="PROSITE" id="PS00012">
    <property type="entry name" value="PHOSPHOPANTETHEINE"/>
    <property type="match status" value="3"/>
</dbReference>
<dbReference type="InterPro" id="IPR016039">
    <property type="entry name" value="Thiolase-like"/>
</dbReference>
<evidence type="ECO:0000259" key="8">
    <source>
        <dbReference type="PROSITE" id="PS50075"/>
    </source>
</evidence>
<feature type="active site" description="Proton donor; for dehydratase activity" evidence="6">
    <location>
        <position position="5777"/>
    </location>
</feature>
<dbReference type="SUPFAM" id="SSF53901">
    <property type="entry name" value="Thiolase-like"/>
    <property type="match status" value="4"/>
</dbReference>
<dbReference type="Gene3D" id="3.40.366.10">
    <property type="entry name" value="Malonyl-Coenzyme A Acyl Carrier Protein, domain 2"/>
    <property type="match status" value="4"/>
</dbReference>
<keyword evidence="2" id="KW-0597">Phosphoprotein</keyword>
<dbReference type="PROSITE" id="PS50075">
    <property type="entry name" value="CARRIER"/>
    <property type="match status" value="4"/>
</dbReference>
<dbReference type="Gene3D" id="3.10.129.110">
    <property type="entry name" value="Polyketide synthase dehydratase"/>
    <property type="match status" value="3"/>
</dbReference>
<dbReference type="Gene3D" id="3.90.180.10">
    <property type="entry name" value="Medium-chain alcohol dehydrogenases, catalytic domain"/>
    <property type="match status" value="1"/>
</dbReference>
<dbReference type="SUPFAM" id="SSF50129">
    <property type="entry name" value="GroES-like"/>
    <property type="match status" value="1"/>
</dbReference>
<feature type="domain" description="PKS/mFAS DH" evidence="10">
    <location>
        <begin position="3940"/>
        <end position="4207"/>
    </location>
</feature>
<dbReference type="InterPro" id="IPR014030">
    <property type="entry name" value="Ketoacyl_synth_N"/>
</dbReference>
<dbReference type="FunFam" id="3.40.47.10:FF:000019">
    <property type="entry name" value="Polyketide synthase type I"/>
    <property type="match status" value="3"/>
</dbReference>
<dbReference type="InterPro" id="IPR016035">
    <property type="entry name" value="Acyl_Trfase/lysoPLipase"/>
</dbReference>
<reference evidence="11 12" key="1">
    <citation type="journal article" date="2017" name="Chemistry">
        <title>Isolation, Biosynthesis and Chemical Modifications of Rubterolones A-F: Rare Tropolone Alkaloids from Actinomadura sp. 5-2.</title>
        <authorList>
            <person name="Guo H."/>
            <person name="Benndorf R."/>
            <person name="Leichnitz D."/>
            <person name="Klassen J.L."/>
            <person name="Vollmers J."/>
            <person name="Gorls H."/>
            <person name="Steinacker M."/>
            <person name="Weigel C."/>
            <person name="Dahse H.M."/>
            <person name="Kaster A.K."/>
            <person name="de Beer Z.W."/>
            <person name="Poulsen M."/>
            <person name="Beemelmanns C."/>
        </authorList>
    </citation>
    <scope>NUCLEOTIDE SEQUENCE [LARGE SCALE GENOMIC DNA]</scope>
    <source>
        <strain evidence="11 12">5-2</strain>
    </source>
</reference>
<gene>
    <name evidence="11" type="primary">eryA_2</name>
    <name evidence="11" type="ORF">BTM25_31560</name>
</gene>
<feature type="region of interest" description="C-terminal hotdog fold" evidence="6">
    <location>
        <begin position="2021"/>
        <end position="2158"/>
    </location>
</feature>
<sequence>MHEPIAIVGISCRLPGGNDPHRFWRLLREGREAVGPAPEGRWSDVAPELRRGGFLDRIDGIDLRFFGVSPREAAVMDPQQRLVLELGWEALEDARVLPGNLRGSRTGVYVGAIWDDYAALLRSHGAATVTQHTLAGTQRGIIANRLSYTLGLHGPSLTVDTGQSSSLVAVQLACESLRRGTAERAIAGGVNLNVLGAGTLGAEKFGALSPDGRCHTFDERANGYVRGEGGALVVLRPLADALADGDRIYCTILGGAVNNDGATDALTVPGRRGQEEVLRSAYRDAGVSPADVQYVELHGTGTRVGDPIEAAALGAVLGAGRGDGERLLVGSAKTNVGHLEGAAGVTGLVKAALSLRHGEIPASLNFVRPNPEIPLDDLRLTVQTGLTPWPEARGAVLAGVSSFGMGGTNCHLVLGGAPAAERAAAPRPVPATVPWLISGRSPKAVRAQAAKLLDFLAERPASAADVAASLATTRTAFEHRAAVVGNDRAELETALRDLAESGTGAVSGRTTDGGLAVLFTGQGAQRIGMGRELAGAFPAFAAALDAACAELDRHLPRPLREVMWADADSDDAALLDQTRYAQAALFAVEVALYRLAESFGVRPGHVAGHSIGEFAAAHAAGVLSLADAAALVAARGAFMQDLPAGGAMVSVRASADEVRDVLTGAVGLAAVNGPRSVVLSGPEDETLAVAAALEAAGRRTRRLKVSHAFHSALMEPMLDRFRAVAAGVEFRTPRMPVVSMLTGRVADDDLRDPEYWVRQIREAVRFADCVTVLRDAGVRTFLELGPGKVLTALAEENLDAEDTLFLPSLLDGVEERTFVTALAGLHGQGVAVDWRALLGDGTADLPTYAFQRRRAWPEPAGAADAASAPAPAAPEPEAEEDEGDDGPFSRRGLAALGAAEAHRRFVDLVRVGINATLGYGADDTLDLRDTFKELGFDSLSGLELRNRLQAMSGLRLPTTMIFDWPTPLGLVERLRSDLLEEPGEVPPAPLAPAVTDEPVAIVGIGCRFPGGVRSADDLWRLVGDGRDAITEFPGNRGWDLRALLDGDPDRPGGSSTRYGGFLHDADTFDAAFFGLSPREATAMDPQQRLVLETSWETFEHAGIDPSELARRPVGVFVGATAHGYGPELRESVEGYDGFRLTGSTVSVASGRVAYSFGFEGPAVTIDTACSSSLVALHLAARSLRSGECEMALAGGVTVMSSPGMFLEFSRQRGLAPDGRCKPFAASADGTGWGEGVGLVLLERLSDAERNGHTVLAVLRGSAINQDGASNGLSAPNGPSQERVIHQALANAGLTADEIDAVEAHGTGTTLGDPIEAQALLNTYGRHHTDDQPLYLGSVKSNIGHTQAAAGVAGVIKMVQAMRHGVLPRTLHLDEPSPHVDWTTGHLSLLADATPWPETGRPRRAAVSSFGISGTNAHVVLEAPPMAAPDAEPDGPVAPTVALPLSAKTPAALRAAAGRLAEHLAAHPGTVPSELAGALAGRAILGRRAVVVAGRDDHAEAVAALTALAEDRPHPSLVLGPETLPSGGGTVFVFPGQGSQWAGMGVQLIAESPVFAAAIEECAQALRPYTGWDLHDVLAAPDVPTAIDVIQPTLFALMVALARLWEHHGVHPGAVIGHSQGEIAAAHIAGALTLDDAARIVTKRAQALTTLTDSGRMVSVPLSPADAEALITRLGLTGDLHVAALNAPTRTVVAGTTPAAEALIAHCETESIDARMIPVDYASHTPHMHALRAQLLNDLGAVAPQQAAIPFYSTLTGGLVEDTTTLDATYWYDNLANPVQFHPTLTELAARHSTFIETSPHPVLVPAIRETVEPPVSAHPTLRRDDGGHRRFLTSLAAHHTHAAAPVRPAAPARPSTSLPTYPFEAERYWLAPAPATANAAGLGLGPADHPLLATTTALPDGRWQATGLLAPDAPPWLADHAVHGTPLLPGTAFLDLALHAGQAVGCPTVDELTLQAPLTEDGVRDLHVAVTAPDEQGLRRITVHSRPHDGDEGWTEHAAGVLAPAAAEPVAAVMSWPPQGAAPTDLGGLYPALAERGYDYGPAFQNLRELRVAGNVLHARVQVGPGTPVAGHGLHPALLDAALHALLQATVLREDGPVSLPFSWSGVRLHATGADMLHVTLTPLRPGTVSLHAADPAGAPVLTVAELALRPLTADLAARPTSPAANDLFRTVWRPIETAVTDRPDPVLIGDVPGGYASLAELSAAVASGAAQAPADVVALPSVLAAICGRDLDDCDCPDAVAGATADALALLQEWLDAPHLHGGTLTVCTGRAHALPGDDHPIHLPHSAVWGLVRTAQNEHPGQFHLLDTATEDVTAIAGAVAAAHALGESQLAVREAGTFRPRLVRAGTDRLLPDAPSGWRLDISGRTGTFDDLMVVPSEARDAALLPHQVRIAVRAAGVNFRDVFVTLAMREGETGLGLEGAGVVLEVGADVTDFAPGDRVLGLFEHAFASVAVADVRHLAPLPADWTFEQGASVPIVFLTAYYGLVDLADVRPGETVLVHAAAGGVGTAAVQLARHLGAEVYGTASAGKRAALHDLGLDDAHIGDSRALTFEAEFLDRTDGRGVDVVVNSLAREFVDASLRLLPRGGRFVEIGKTDIRDPATVAADHPGVGYDAFDLLTVPPDRIRGMLDALGGLFASGALRPPPVRSWDLLDARSALRHLQEGANVGKVVLLPPRPLDPDGTVLITGGTGTLGGVVARHLVTVHGARRLLLTSRRGPGSPGADELAAELEGLGAHVTVAACDASDPDALDALLSAVPADHPLTAVVHAAGILRDAPVTGLTADRVAEVLRPKVHSAWHLHQQTRDLDLAAFVLFSSAVGVLGNPGQANYAAANTYLDALAHERRAHGLAAVSVSWGLWERSSGMTGELTAADLARLRRAGLTPLADERALALLDAALQLGPPHLVATPLPARTAAEHPSPLLRDLTSASLRAAASGGAASSASWPDLIAALPADERRARVRADVRAQVGVVLGHAAPDALDAGRAFKELGFDSLTAVELRNRLNTLTGRRLPTTLVFDRPTIDSLTGYLLDELFAGESAEARVVAAPAADASDPVVVVAMSCRYPGGANTPDALWRLALEEVDAIGAFPADRGWSGDLFDPDPDRPGTSYSRHGGFLYDAGEFDAEFFGISPREALAMDPQQRVLLETSWEAMESAGLDPASLRGRPVGVFVGAISQDYGPRMHQGTRDVGGYLLTGTTTSAISGRVAYSFGFEGPAVTIDTACSSSLVALHLAARSLRSGECEMALAGGVTVMSSPGMFLEFSRQRGLAPDGRCKPFAAAADGTSFAEGAGLVILERLSDARRNGHTVLAVLRGSAINQDGASNGLSAPNGPSQERVIHQALANAGLTADQIDAVEAHGTGTTLGDPIEAQALLNTYGRHHTNDQPLHLGSIKSNIGHSQAAAGIAGVIKMVQAMRHGTLPKTLHLDEPSPHVDWTTGHLSLLADTTPWPDTDRPRRAAVSSFGISGTNAHVILEAPPEAEPAAEGTGPPVVALPLSARTPEALRAAGARLGAHLAAHPDATPGALAGTLAARTSFDRRAVVVAERDDREVLSEALAALTVGEEHPALVTGRVRDGGLAYLLSGQGSQMPGMGHGLYDTSAVFAEAFDTVCAAFDPHLDQPLKDVIFSDSDLINDTAYAQPALFALQVALHQLLRHHGVTPDVLIGHSLGELTAAHLAGLWTLTDATALVAARARLMGALPAGGGMLTVQAPESALPPLPDDVAVAAVNSPTATVLSGDLDALERVAGQLTEQGVTTRRLTVSHAFHSPLMEPILAEFGEVAAGLTYHPTTVPIVSNLTGRTATDEELHDPAYWTDHIRNTVRFHDGLTHLHTTHDPALYLELGPRPTLTTLTHQTLADAADVEPVLDHRLADDVAFLTALAHLHTRGRAVLPPSGPAPDTPPPTYPFQRRRFWLAASAGAIEDVAELGLGPADHPLLATATPLPDGRWQATARLSLETQPWLADHAVHGTPLLPGTAFLDLALHAGRVTGCPTVEELTLQTPLFLASGRPRDVHLTVTPPDEAGRRALTVHGRAGDDATWTEHATGVLAPARVFPAPPATEPPAGAEAVDLVDVYERLAEHGYDYGPAFQNLRDLRRDGSVLYGTVRLGPDLATSGYGPHPALLDAALHPLAIQGLADGETPLPFSWRDVQAVPSDAAELRVRITVTEPGTVAVVAVDSFGEPVVSVRALAMRPVSADEFRRAFTDRDAPSLFTVRWSPVPPGGAPHAPDRVLEVASDGGPRAVTGRVLDGVRAWLREDRPADARLLVVTRAAIASETLDLAQAPVWGLVRTAQAEHPDRIVLLDADGDVTADDAAAALATGLPHLALRDGRLLCPELARHPSEPGRLTGDGTVLVTGGTGTLGALVAEHLATRHDARHLLLVSRRGPDAPCADDLKARLEELGAQVTIAACDTADPDALADLLAAIPEEHPLRVVVHAAGVLRDAPLESQTDEHLAAVFPPKVDAAWNLHRQTRDLDAFILFSSAAGVLGNAGQANYAAANTYLDALAHHRHSQNLPATSIAWGLWEHSSGMTTDLTPADLARLRRSGITPLTDAQGLALLDAALGSAEPHLVAAPIVPRAPRTAAKPAPRATGLGQRLAGRPEAEQTHVLTDLVRTHVAAVLGLESGAAPDLDVPFKDLGFDSLAAVELRNLLSKATDLRLTTTLVFDHPTPGALAAHLRSELTGAGRAAAAVAPARGAAPDEPIAIVGMGCRYPGGVRSPRDLWRLVAGGVDAVGPFPADRGWDDDLFDPDPDRTGKSYARHGGFLYDAGDFDAGFFGISPREALAMDPQHRLLLETSWEAMENAGLDPAGLRGRPVGVFTGVMYDDYGSRVARSSGSLEGYLVSGSAGSIASGRVAYTFGFEGPAVTIDTACSSSLVAAHLAAQALRSGECEMALAGGVTVMATPSVFLEFSRQRGLAPDGRCKPFAASADGTGWGEGVGVLLLERLSDAERHGHPVLAVLRGSAVNQDGASNGLSAPNGPSQERVIHQALANARLTPDEIDAVEAHGTGTTLGDPIEAQALLNTYGRHHTAELPVHLGAVKSNIGHTQAAAGVAGVIKMVQAMRHGTLPKTLHLDEPSPHVDWTTGHLSLLAEAAPWPETGRPRRAAVSSFGISGTNAHVILEQAPDLEPAAPDTPETVIVPLSAKEPAALRDAAARLGAHVAEHPDLTPGDLAGSLSARSRLAHRAAVIVGCDDRDVLTGALAALAADEPHPALVTGLPERDGGLVYLLSGQGSQTPGMGRGLYDTSPVFAEAFDTVCAAFDPHLDQPLKDVIFSDSDLINDTAYAQPALFTLQVALHHLLRHHGVTPDHLLGHSLGELTAAHLAGLWSLTDATALVAARARLMSALPPGGGMLTVHASEADLPPLPDDLAIAAVNGPRSTVLSGPVDALDRFTASLDERAVKHRRLTVSHAFHSPLMEPMLAEFRKVAESLTYHPTTVPIVSNVTGETATAEQLGDAAYWTDQIRSAVRFHDGLTHLHTAHHPALYLELGPRPTLTALARSLGDAVVQPTLDPRGPEDVVFLTALAHTAAAPAAPARRIDPPPTYAFQHRRYWLAGESSPETAAGLGLDGSDHPLLGAAVELPDDAVAFTARLAPGAHPWLLDHAVHGTPLLPAAALLDLALHAGRLVGSPALDDLTLHAALILAPDDPRDLQLVVGAPDEGGARPVTVRSRPHGPDGEWTLHATGALGAGDPGPVAVPPVPADAETVDVTDAYPTLAERGYDYGPAFQNLDELRTAGAALHARVSLGEDADPAGYGVHPALLDAALHPLALGDAAGEGRLVLPYAWSDVRLHASDATDLRVAIEPAGDDAFTLTASAPDGTPVLTVGSLTVRALPADALARRRRDPLYALTWSAAPPDAEPLAADPVVLTAEDLPDTVDAVRPTAERMLAELNERLAADDAPLAVVTTRAVATGPGEAPNLAHAALWGLVRTAQSEHAGRITLVDTDGSPASAAALATAVASGHPQLALREGRALVPLLAALPAAADAPARTGTTLITGGTGALGALVAEHLATRHEARHLLLVSRRGPDAPGATDLKTRLEALGAQVTIAACDTADPDALADLLAAIPEEHPLKTVIHAAGALKDAPLISQTPDHLATVFRPKVDAAWNLHQQTHDLDAFILFSSAAGTLGTPGQANYAAANTYLDALAHLRHSQNLPATSIAWGLWEHASGMTAGLTAADLNRLRRSGIAPLTDAQGLELFDAALATDHPAPVPIALNAPALRAAAVEGTVPAVLRDLFPARSARRGAAPAATWPGRLSGRTPEEQAGLLVSLIGGQVAEVLAHDTAAAIAPDRGLFDMGLDSLTALDLQNRLSRATGLRLPSTLVFDYPTLRELGDFLRERLTTGTSDGAADHLAALTDLESAFATLPDDELCTAAARRLRDLLDRITAHGKDDGEPFTDADDDALFAFLDGDAR</sequence>
<dbReference type="InterPro" id="IPR009081">
    <property type="entry name" value="PP-bd_ACP"/>
</dbReference>
<feature type="region of interest" description="Disordered" evidence="7">
    <location>
        <begin position="860"/>
        <end position="890"/>
    </location>
</feature>
<dbReference type="InterPro" id="IPR013154">
    <property type="entry name" value="ADH-like_N"/>
</dbReference>
<dbReference type="Gene3D" id="3.40.47.10">
    <property type="match status" value="4"/>
</dbReference>
<keyword evidence="3 11" id="KW-0808">Transferase</keyword>
<dbReference type="Pfam" id="PF14765">
    <property type="entry name" value="PS-DH"/>
    <property type="match status" value="3"/>
</dbReference>
<keyword evidence="5 11" id="KW-0012">Acyltransferase</keyword>
<evidence type="ECO:0000256" key="4">
    <source>
        <dbReference type="ARBA" id="ARBA00023268"/>
    </source>
</evidence>
<dbReference type="SMART" id="SM00823">
    <property type="entry name" value="PKS_PP"/>
    <property type="match status" value="4"/>
</dbReference>
<dbReference type="CDD" id="cd00833">
    <property type="entry name" value="PKS"/>
    <property type="match status" value="4"/>
</dbReference>
<dbReference type="SMART" id="SM00825">
    <property type="entry name" value="PKS_KS"/>
    <property type="match status" value="4"/>
</dbReference>
<feature type="active site" description="Proton acceptor; for dehydratase activity" evidence="6">
    <location>
        <position position="1920"/>
    </location>
</feature>
<dbReference type="SUPFAM" id="SSF55048">
    <property type="entry name" value="Probable ACP-binding domain of malonyl-CoA ACP transacylase"/>
    <property type="match status" value="4"/>
</dbReference>
<dbReference type="Pfam" id="PF00550">
    <property type="entry name" value="PP-binding"/>
    <property type="match status" value="4"/>
</dbReference>
<dbReference type="InterPro" id="IPR049552">
    <property type="entry name" value="PKS_DH_N"/>
</dbReference>
<keyword evidence="4" id="KW-0511">Multifunctional enzyme</keyword>
<dbReference type="RefSeq" id="WP_205648120.1">
    <property type="nucleotide sequence ID" value="NZ_MTBP01000002.1"/>
</dbReference>
<dbReference type="CDD" id="cd08956">
    <property type="entry name" value="KR_3_FAS_SDR_x"/>
    <property type="match status" value="3"/>
</dbReference>
<feature type="region of interest" description="C-terminal hotdog fold" evidence="6">
    <location>
        <begin position="4072"/>
        <end position="4207"/>
    </location>
</feature>
<dbReference type="InterPro" id="IPR016036">
    <property type="entry name" value="Malonyl_transacylase_ACP-bd"/>
</dbReference>
<feature type="domain" description="Carrier" evidence="8">
    <location>
        <begin position="4616"/>
        <end position="4691"/>
    </location>
</feature>
<dbReference type="InterPro" id="IPR049551">
    <property type="entry name" value="PKS_DH_C"/>
</dbReference>
<dbReference type="GO" id="GO:0031177">
    <property type="term" value="F:phosphopantetheine binding"/>
    <property type="evidence" value="ECO:0007669"/>
    <property type="project" value="InterPro"/>
</dbReference>
<dbReference type="InterPro" id="IPR013968">
    <property type="entry name" value="PKS_KR"/>
</dbReference>
<evidence type="ECO:0000256" key="2">
    <source>
        <dbReference type="ARBA" id="ARBA00022553"/>
    </source>
</evidence>
<dbReference type="Gene3D" id="3.40.50.11460">
    <property type="match status" value="1"/>
</dbReference>
<dbReference type="SMART" id="SM00829">
    <property type="entry name" value="PKS_ER"/>
    <property type="match status" value="1"/>
</dbReference>
<dbReference type="Gene3D" id="1.10.1200.10">
    <property type="entry name" value="ACP-like"/>
    <property type="match status" value="4"/>
</dbReference>
<dbReference type="GO" id="GO:0004312">
    <property type="term" value="F:fatty acid synthase activity"/>
    <property type="evidence" value="ECO:0007669"/>
    <property type="project" value="TreeGrafter"/>
</dbReference>
<dbReference type="CDD" id="cd05195">
    <property type="entry name" value="enoyl_red"/>
    <property type="match status" value="1"/>
</dbReference>
<feature type="domain" description="Ketosynthase family 3 (KS3)" evidence="9">
    <location>
        <begin position="4710"/>
        <end position="5135"/>
    </location>
</feature>
<dbReference type="SUPFAM" id="SSF51735">
    <property type="entry name" value="NAD(P)-binding Rossmann-fold domains"/>
    <property type="match status" value="7"/>
</dbReference>
<dbReference type="Pfam" id="PF22953">
    <property type="entry name" value="SpnB_Rossmann"/>
    <property type="match status" value="3"/>
</dbReference>
<dbReference type="Pfam" id="PF16197">
    <property type="entry name" value="KAsynt_C_assoc"/>
    <property type="match status" value="4"/>
</dbReference>
<evidence type="ECO:0000259" key="9">
    <source>
        <dbReference type="PROSITE" id="PS52004"/>
    </source>
</evidence>
<dbReference type="InterPro" id="IPR050091">
    <property type="entry name" value="PKS_NRPS_Biosynth_Enz"/>
</dbReference>
<dbReference type="InterPro" id="IPR018201">
    <property type="entry name" value="Ketoacyl_synth_AS"/>
</dbReference>
<dbReference type="SMART" id="SM00826">
    <property type="entry name" value="PKS_DH"/>
    <property type="match status" value="3"/>
</dbReference>
<dbReference type="GO" id="GO:0006633">
    <property type="term" value="P:fatty acid biosynthetic process"/>
    <property type="evidence" value="ECO:0007669"/>
    <property type="project" value="InterPro"/>
</dbReference>
<dbReference type="Pfam" id="PF08240">
    <property type="entry name" value="ADH_N"/>
    <property type="match status" value="1"/>
</dbReference>
<feature type="domain" description="Carrier" evidence="8">
    <location>
        <begin position="6281"/>
        <end position="6359"/>
    </location>
</feature>
<evidence type="ECO:0000256" key="7">
    <source>
        <dbReference type="SAM" id="MobiDB-lite"/>
    </source>
</evidence>
<evidence type="ECO:0000259" key="10">
    <source>
        <dbReference type="PROSITE" id="PS52019"/>
    </source>
</evidence>
<dbReference type="Gene3D" id="3.40.50.720">
    <property type="entry name" value="NAD(P)-binding Rossmann-like Domain"/>
    <property type="match status" value="3"/>
</dbReference>
<dbReference type="InterPro" id="IPR011032">
    <property type="entry name" value="GroES-like_sf"/>
</dbReference>
<feature type="region of interest" description="N-terminal hotdog fold" evidence="6">
    <location>
        <begin position="1889"/>
        <end position="2009"/>
    </location>
</feature>
<dbReference type="InterPro" id="IPR020807">
    <property type="entry name" value="PKS_DH"/>
</dbReference>
<feature type="domain" description="PKS/mFAS DH" evidence="10">
    <location>
        <begin position="1889"/>
        <end position="2158"/>
    </location>
</feature>
<dbReference type="Pfam" id="PF00698">
    <property type="entry name" value="Acyl_transf_1"/>
    <property type="match status" value="4"/>
</dbReference>
<feature type="compositionally biased region" description="Low complexity" evidence="7">
    <location>
        <begin position="860"/>
        <end position="870"/>
    </location>
</feature>
<feature type="active site" description="Proton acceptor; for dehydratase activity" evidence="6">
    <location>
        <position position="3971"/>
    </location>
</feature>
<feature type="domain" description="Carrier" evidence="8">
    <location>
        <begin position="2962"/>
        <end position="3037"/>
    </location>
</feature>
<dbReference type="InterPro" id="IPR036736">
    <property type="entry name" value="ACP-like_sf"/>
</dbReference>
<feature type="region of interest" description="N-terminal hotdog fold" evidence="6">
    <location>
        <begin position="5586"/>
        <end position="5708"/>
    </location>
</feature>
<evidence type="ECO:0000256" key="6">
    <source>
        <dbReference type="PROSITE-ProRule" id="PRU01363"/>
    </source>
</evidence>
<dbReference type="SMART" id="SM01294">
    <property type="entry name" value="PKS_PP_betabranch"/>
    <property type="match status" value="3"/>
</dbReference>
<dbReference type="PROSITE" id="PS52019">
    <property type="entry name" value="PKS_MFAS_DH"/>
    <property type="match status" value="3"/>
</dbReference>
<feature type="domain" description="Ketosynthase family 3 (KS3)" evidence="9">
    <location>
        <begin position="3056"/>
        <end position="3481"/>
    </location>
</feature>
<feature type="compositionally biased region" description="Acidic residues" evidence="7">
    <location>
        <begin position="876"/>
        <end position="885"/>
    </location>
</feature>
<feature type="active site" description="Proton donor; for dehydratase activity" evidence="6">
    <location>
        <position position="2080"/>
    </location>
</feature>
<dbReference type="Pfam" id="PF00109">
    <property type="entry name" value="ketoacyl-synt"/>
    <property type="match status" value="4"/>
</dbReference>
<comment type="caution">
    <text evidence="11">The sequence shown here is derived from an EMBL/GenBank/DDBJ whole genome shotgun (WGS) entry which is preliminary data.</text>
</comment>
<dbReference type="GO" id="GO:0004315">
    <property type="term" value="F:3-oxoacyl-[acyl-carrier-protein] synthase activity"/>
    <property type="evidence" value="ECO:0007669"/>
    <property type="project" value="InterPro"/>
</dbReference>
<dbReference type="SUPFAM" id="SSF52151">
    <property type="entry name" value="FabD/lysophospholipase-like"/>
    <property type="match status" value="4"/>
</dbReference>
<dbReference type="InterPro" id="IPR002364">
    <property type="entry name" value="Quin_OxRdtase/zeta-crystal_CS"/>
</dbReference>
<dbReference type="InterPro" id="IPR014031">
    <property type="entry name" value="Ketoacyl_synth_C"/>
</dbReference>
<feature type="region of interest" description="Disordered" evidence="7">
    <location>
        <begin position="5670"/>
        <end position="5690"/>
    </location>
</feature>
<evidence type="ECO:0000256" key="3">
    <source>
        <dbReference type="ARBA" id="ARBA00022679"/>
    </source>
</evidence>
<dbReference type="SMART" id="SM00822">
    <property type="entry name" value="PKS_KR"/>
    <property type="match status" value="3"/>
</dbReference>
<dbReference type="GO" id="GO:0016491">
    <property type="term" value="F:oxidoreductase activity"/>
    <property type="evidence" value="ECO:0007669"/>
    <property type="project" value="InterPro"/>
</dbReference>
<evidence type="ECO:0000313" key="11">
    <source>
        <dbReference type="EMBL" id="POM24527.1"/>
    </source>
</evidence>
<name>A0A2P4UHJ2_9ACTN</name>
<feature type="domain" description="Carrier" evidence="8">
    <location>
        <begin position="903"/>
        <end position="978"/>
    </location>
</feature>
<dbReference type="PANTHER" id="PTHR43775:SF51">
    <property type="entry name" value="INACTIVE PHENOLPHTHIOCEROL SYNTHESIS POLYKETIDE SYNTHASE TYPE I PKS1-RELATED"/>
    <property type="match status" value="1"/>
</dbReference>
<dbReference type="SMART" id="SM00827">
    <property type="entry name" value="PKS_AT"/>
    <property type="match status" value="4"/>
</dbReference>
<feature type="domain" description="Ketosynthase family 3 (KS3)" evidence="9">
    <location>
        <begin position="2"/>
        <end position="416"/>
    </location>
</feature>
<dbReference type="SUPFAM" id="SSF47336">
    <property type="entry name" value="ACP-like"/>
    <property type="match status" value="4"/>
</dbReference>
<protein>
    <submittedName>
        <fullName evidence="11">Erythronolide synthase, modules 3 and 4</fullName>
        <ecNumber evidence="11">2.3.1.94</ecNumber>
    </submittedName>
</protein>
<dbReference type="PANTHER" id="PTHR43775">
    <property type="entry name" value="FATTY ACID SYNTHASE"/>
    <property type="match status" value="1"/>
</dbReference>
<dbReference type="InterPro" id="IPR042104">
    <property type="entry name" value="PKS_dehydratase_sf"/>
</dbReference>
<dbReference type="GO" id="GO:0047879">
    <property type="term" value="F:erythronolide synthase activity"/>
    <property type="evidence" value="ECO:0007669"/>
    <property type="project" value="UniProtKB-EC"/>
</dbReference>
<feature type="domain" description="Ketosynthase family 3 (KS3)" evidence="9">
    <location>
        <begin position="996"/>
        <end position="1422"/>
    </location>
</feature>
<keyword evidence="1" id="KW-0596">Phosphopantetheine</keyword>
<dbReference type="InterPro" id="IPR020841">
    <property type="entry name" value="PKS_Beta-ketoAc_synthase_dom"/>
</dbReference>
<dbReference type="PROSITE" id="PS52004">
    <property type="entry name" value="KS3_2"/>
    <property type="match status" value="4"/>
</dbReference>
<dbReference type="PROSITE" id="PS00606">
    <property type="entry name" value="KS3_1"/>
    <property type="match status" value="2"/>
</dbReference>